<dbReference type="EMBL" id="ML991855">
    <property type="protein sequence ID" value="KAF2229731.1"/>
    <property type="molecule type" value="Genomic_DNA"/>
</dbReference>
<evidence type="ECO:0000313" key="4">
    <source>
        <dbReference type="Proteomes" id="UP000800092"/>
    </source>
</evidence>
<dbReference type="AlphaFoldDB" id="A0A6A6GVX3"/>
<reference evidence="3" key="1">
    <citation type="journal article" date="2020" name="Stud. Mycol.">
        <title>101 Dothideomycetes genomes: a test case for predicting lifestyles and emergence of pathogens.</title>
        <authorList>
            <person name="Haridas S."/>
            <person name="Albert R."/>
            <person name="Binder M."/>
            <person name="Bloem J."/>
            <person name="Labutti K."/>
            <person name="Salamov A."/>
            <person name="Andreopoulos B."/>
            <person name="Baker S."/>
            <person name="Barry K."/>
            <person name="Bills G."/>
            <person name="Bluhm B."/>
            <person name="Cannon C."/>
            <person name="Castanera R."/>
            <person name="Culley D."/>
            <person name="Daum C."/>
            <person name="Ezra D."/>
            <person name="Gonzalez J."/>
            <person name="Henrissat B."/>
            <person name="Kuo A."/>
            <person name="Liang C."/>
            <person name="Lipzen A."/>
            <person name="Lutzoni F."/>
            <person name="Magnuson J."/>
            <person name="Mondo S."/>
            <person name="Nolan M."/>
            <person name="Ohm R."/>
            <person name="Pangilinan J."/>
            <person name="Park H.-J."/>
            <person name="Ramirez L."/>
            <person name="Alfaro M."/>
            <person name="Sun H."/>
            <person name="Tritt A."/>
            <person name="Yoshinaga Y."/>
            <person name="Zwiers L.-H."/>
            <person name="Turgeon B."/>
            <person name="Goodwin S."/>
            <person name="Spatafora J."/>
            <person name="Crous P."/>
            <person name="Grigoriev I."/>
        </authorList>
    </citation>
    <scope>NUCLEOTIDE SEQUENCE</scope>
    <source>
        <strain evidence="3">Tuck. ex Michener</strain>
    </source>
</reference>
<gene>
    <name evidence="3" type="ORF">EV356DRAFT_510193</name>
</gene>
<evidence type="ECO:0000256" key="1">
    <source>
        <dbReference type="SAM" id="Phobius"/>
    </source>
</evidence>
<keyword evidence="1" id="KW-0472">Membrane</keyword>
<sequence length="61" mass="6378">MSATSFYRAAGMCIMGRVAASSLNAIGVYKLRKVDASVIPVLLLGHYPVLVLAIAGQAVEI</sequence>
<evidence type="ECO:0000259" key="2">
    <source>
        <dbReference type="Pfam" id="PF05199"/>
    </source>
</evidence>
<protein>
    <recommendedName>
        <fullName evidence="2">Glucose-methanol-choline oxidoreductase C-terminal domain-containing protein</fullName>
    </recommendedName>
</protein>
<dbReference type="Proteomes" id="UP000800092">
    <property type="component" value="Unassembled WGS sequence"/>
</dbReference>
<keyword evidence="1" id="KW-0812">Transmembrane</keyword>
<evidence type="ECO:0000313" key="3">
    <source>
        <dbReference type="EMBL" id="KAF2229731.1"/>
    </source>
</evidence>
<dbReference type="GO" id="GO:0016614">
    <property type="term" value="F:oxidoreductase activity, acting on CH-OH group of donors"/>
    <property type="evidence" value="ECO:0007669"/>
    <property type="project" value="InterPro"/>
</dbReference>
<name>A0A6A6GVX3_VIRVR</name>
<organism evidence="3 4">
    <name type="scientific">Viridothelium virens</name>
    <name type="common">Speckled blister lichen</name>
    <name type="synonym">Trypethelium virens</name>
    <dbReference type="NCBI Taxonomy" id="1048519"/>
    <lineage>
        <taxon>Eukaryota</taxon>
        <taxon>Fungi</taxon>
        <taxon>Dikarya</taxon>
        <taxon>Ascomycota</taxon>
        <taxon>Pezizomycotina</taxon>
        <taxon>Dothideomycetes</taxon>
        <taxon>Dothideomycetes incertae sedis</taxon>
        <taxon>Trypetheliales</taxon>
        <taxon>Trypetheliaceae</taxon>
        <taxon>Viridothelium</taxon>
    </lineage>
</organism>
<keyword evidence="1" id="KW-1133">Transmembrane helix</keyword>
<dbReference type="Gene3D" id="3.50.50.60">
    <property type="entry name" value="FAD/NAD(P)-binding domain"/>
    <property type="match status" value="1"/>
</dbReference>
<dbReference type="InterPro" id="IPR007867">
    <property type="entry name" value="GMC_OxRtase_C"/>
</dbReference>
<feature type="domain" description="Glucose-methanol-choline oxidoreductase C-terminal" evidence="2">
    <location>
        <begin position="3"/>
        <end position="55"/>
    </location>
</feature>
<keyword evidence="4" id="KW-1185">Reference proteome</keyword>
<feature type="transmembrane region" description="Helical" evidence="1">
    <location>
        <begin position="38"/>
        <end position="59"/>
    </location>
</feature>
<dbReference type="InterPro" id="IPR036188">
    <property type="entry name" value="FAD/NAD-bd_sf"/>
</dbReference>
<dbReference type="Pfam" id="PF05199">
    <property type="entry name" value="GMC_oxred_C"/>
    <property type="match status" value="1"/>
</dbReference>
<accession>A0A6A6GVX3</accession>
<proteinExistence type="predicted"/>